<proteinExistence type="inferred from homology"/>
<dbReference type="CDD" id="cd00452">
    <property type="entry name" value="KDPG_aldolase"/>
    <property type="match status" value="1"/>
</dbReference>
<dbReference type="InterPro" id="IPR013785">
    <property type="entry name" value="Aldolase_TIM"/>
</dbReference>
<accession>A0A514CM57</accession>
<evidence type="ECO:0000256" key="4">
    <source>
        <dbReference type="ARBA" id="ARBA00023239"/>
    </source>
</evidence>
<evidence type="ECO:0000256" key="2">
    <source>
        <dbReference type="ARBA" id="ARBA00006906"/>
    </source>
</evidence>
<organism evidence="6 7">
    <name type="scientific">Echinicola soli</name>
    <dbReference type="NCBI Taxonomy" id="2591634"/>
    <lineage>
        <taxon>Bacteria</taxon>
        <taxon>Pseudomonadati</taxon>
        <taxon>Bacteroidota</taxon>
        <taxon>Cytophagia</taxon>
        <taxon>Cytophagales</taxon>
        <taxon>Cyclobacteriaceae</taxon>
        <taxon>Echinicola</taxon>
    </lineage>
</organism>
<name>A0A514CM57_9BACT</name>
<dbReference type="SUPFAM" id="SSF51569">
    <property type="entry name" value="Aldolase"/>
    <property type="match status" value="1"/>
</dbReference>
<keyword evidence="4" id="KW-0456">Lyase</keyword>
<dbReference type="PROSITE" id="PS00160">
    <property type="entry name" value="ALDOLASE_KDPG_KHG_2"/>
    <property type="match status" value="1"/>
</dbReference>
<dbReference type="PANTHER" id="PTHR30246">
    <property type="entry name" value="2-KETO-3-DEOXY-6-PHOSPHOGLUCONATE ALDOLASE"/>
    <property type="match status" value="1"/>
</dbReference>
<dbReference type="KEGG" id="echi:FKX85_17750"/>
<dbReference type="OrthoDB" id="9802667at2"/>
<comment type="pathway">
    <text evidence="1">Carbohydrate acid metabolism.</text>
</comment>
<evidence type="ECO:0000256" key="1">
    <source>
        <dbReference type="ARBA" id="ARBA00004761"/>
    </source>
</evidence>
<dbReference type="Gene3D" id="3.20.20.70">
    <property type="entry name" value="Aldolase class I"/>
    <property type="match status" value="1"/>
</dbReference>
<dbReference type="Pfam" id="PF01081">
    <property type="entry name" value="Aldolase"/>
    <property type="match status" value="1"/>
</dbReference>
<dbReference type="InterPro" id="IPR000887">
    <property type="entry name" value="Aldlse_KDPG_KHG"/>
</dbReference>
<dbReference type="PANTHER" id="PTHR30246:SF1">
    <property type="entry name" value="2-DEHYDRO-3-DEOXY-6-PHOSPHOGALACTONATE ALDOLASE-RELATED"/>
    <property type="match status" value="1"/>
</dbReference>
<dbReference type="GO" id="GO:0016829">
    <property type="term" value="F:lyase activity"/>
    <property type="evidence" value="ECO:0007669"/>
    <property type="project" value="UniProtKB-KW"/>
</dbReference>
<dbReference type="AlphaFoldDB" id="A0A514CM57"/>
<evidence type="ECO:0000256" key="5">
    <source>
        <dbReference type="ARBA" id="ARBA00023277"/>
    </source>
</evidence>
<evidence type="ECO:0000313" key="6">
    <source>
        <dbReference type="EMBL" id="QDH80784.1"/>
    </source>
</evidence>
<dbReference type="Proteomes" id="UP000316614">
    <property type="component" value="Chromosome"/>
</dbReference>
<gene>
    <name evidence="6" type="ORF">FKX85_17750</name>
</gene>
<dbReference type="EMBL" id="CP041253">
    <property type="protein sequence ID" value="QDH80784.1"/>
    <property type="molecule type" value="Genomic_DNA"/>
</dbReference>
<reference evidence="6 7" key="1">
    <citation type="submission" date="2019-06" db="EMBL/GenBank/DDBJ databases">
        <title>Echinicola alkalisoli sp. nov. isolated from saline soil.</title>
        <authorList>
            <person name="Sun J.-Q."/>
            <person name="Xu L."/>
        </authorList>
    </citation>
    <scope>NUCLEOTIDE SEQUENCE [LARGE SCALE GENOMIC DNA]</scope>
    <source>
        <strain evidence="6 7">LN3S3</strain>
    </source>
</reference>
<comment type="subunit">
    <text evidence="3">Homotrimer.</text>
</comment>
<evidence type="ECO:0000313" key="7">
    <source>
        <dbReference type="Proteomes" id="UP000316614"/>
    </source>
</evidence>
<keyword evidence="5" id="KW-0119">Carbohydrate metabolism</keyword>
<sequence length="213" mass="22987">MSMTREETCEIILREKLIAIVRVRDAGNVPVLIAGLVAGGISVLEITTNSPDFTVKIKENRERYPDILIGAGTVTNRDLAIKAIDAGAQFLVSPNTHSGVISVAHDHNIPVVMGALTPTEVGEALEQGADIIKLFPAGNFGPSYLKAIKAPFDKGRFFAVGGIHLENMEKWMESGADGLGLGSVLTHIDGLKLTEEIVAHNARKYVEKIKQYE</sequence>
<dbReference type="InterPro" id="IPR031338">
    <property type="entry name" value="KDPG/KHG_AS_2"/>
</dbReference>
<comment type="similarity">
    <text evidence="2">Belongs to the KHG/KDPG aldolase family.</text>
</comment>
<protein>
    <submittedName>
        <fullName evidence="6">Bifunctional 4-hydroxy-2-oxoglutarate aldolase/2-dehydro-3-deoxy-phosphogluconate aldolase</fullName>
    </submittedName>
</protein>
<keyword evidence="7" id="KW-1185">Reference proteome</keyword>
<evidence type="ECO:0000256" key="3">
    <source>
        <dbReference type="ARBA" id="ARBA00011233"/>
    </source>
</evidence>